<comment type="subcellular location">
    <subcellularLocation>
        <location evidence="1">Membrane</location>
        <topology evidence="1">Multi-pass membrane protein</topology>
    </subcellularLocation>
</comment>
<gene>
    <name evidence="7" type="ORF">UFOPK3564_03446</name>
</gene>
<dbReference type="InterPro" id="IPR005496">
    <property type="entry name" value="Integral_membrane_TerC"/>
</dbReference>
<feature type="transmembrane region" description="Helical" evidence="6">
    <location>
        <begin position="252"/>
        <end position="274"/>
    </location>
</feature>
<feature type="transmembrane region" description="Helical" evidence="6">
    <location>
        <begin position="305"/>
        <end position="326"/>
    </location>
</feature>
<dbReference type="Pfam" id="PF03741">
    <property type="entry name" value="TerC"/>
    <property type="match status" value="1"/>
</dbReference>
<feature type="transmembrane region" description="Helical" evidence="6">
    <location>
        <begin position="23"/>
        <end position="43"/>
    </location>
</feature>
<keyword evidence="4 6" id="KW-0472">Membrane</keyword>
<feature type="transmembrane region" description="Helical" evidence="6">
    <location>
        <begin position="64"/>
        <end position="85"/>
    </location>
</feature>
<sequence>MTLPAPLLAASGSSESTGSDVSIVVWLLFTAFIVAMLILDLVVHRHSEGDDEEHAHVPPFKQSVIWSIGWTVLALAFTALIPVVHDGFGGKEAGEFVTGYVIERSLSLDNLFVFTILFSFFSVPIYAQRKVLFYGIVGAIVLRAIFILVGGALLNTFHWMIYVFGAFLVITAIRMATHSDEEVDPSKNPVLKAIRKVIPMSDEYEGSKIFTKQNGKRIGTPMLAALAMVATFDVIFAIDSIPAIFAVTRETFIVFAANAFALLGLTSLFFLIAGLLERFHYLNYGLAFILGFVGIKMLITDIWHMPIYISLIVIIGTLLVSAWASLKWPKDEGDGTDGDGPGGTAHTPAAAPVS</sequence>
<feature type="transmembrane region" description="Helical" evidence="6">
    <location>
        <begin position="281"/>
        <end position="299"/>
    </location>
</feature>
<feature type="region of interest" description="Disordered" evidence="5">
    <location>
        <begin position="332"/>
        <end position="354"/>
    </location>
</feature>
<protein>
    <submittedName>
        <fullName evidence="7">Unannotated protein</fullName>
    </submittedName>
</protein>
<feature type="compositionally biased region" description="Low complexity" evidence="5">
    <location>
        <begin position="344"/>
        <end position="354"/>
    </location>
</feature>
<evidence type="ECO:0000256" key="4">
    <source>
        <dbReference type="ARBA" id="ARBA00023136"/>
    </source>
</evidence>
<organism evidence="7">
    <name type="scientific">freshwater metagenome</name>
    <dbReference type="NCBI Taxonomy" id="449393"/>
    <lineage>
        <taxon>unclassified sequences</taxon>
        <taxon>metagenomes</taxon>
        <taxon>ecological metagenomes</taxon>
    </lineage>
</organism>
<dbReference type="GO" id="GO:0016020">
    <property type="term" value="C:membrane"/>
    <property type="evidence" value="ECO:0007669"/>
    <property type="project" value="UniProtKB-SubCell"/>
</dbReference>
<dbReference type="PANTHER" id="PTHR30238">
    <property type="entry name" value="MEMBRANE BOUND PREDICTED REDOX MODULATOR"/>
    <property type="match status" value="1"/>
</dbReference>
<evidence type="ECO:0000256" key="6">
    <source>
        <dbReference type="SAM" id="Phobius"/>
    </source>
</evidence>
<dbReference type="PANTHER" id="PTHR30238:SF0">
    <property type="entry name" value="THYLAKOID MEMBRANE PROTEIN TERC, CHLOROPLASTIC"/>
    <property type="match status" value="1"/>
</dbReference>
<dbReference type="AlphaFoldDB" id="A0A6J7K4E1"/>
<dbReference type="InterPro" id="IPR022369">
    <property type="entry name" value="Integral_membrane_TerC_rswitch"/>
</dbReference>
<evidence type="ECO:0000256" key="2">
    <source>
        <dbReference type="ARBA" id="ARBA00022692"/>
    </source>
</evidence>
<name>A0A6J7K4E1_9ZZZZ</name>
<evidence type="ECO:0000256" key="3">
    <source>
        <dbReference type="ARBA" id="ARBA00022989"/>
    </source>
</evidence>
<evidence type="ECO:0000256" key="5">
    <source>
        <dbReference type="SAM" id="MobiDB-lite"/>
    </source>
</evidence>
<dbReference type="EMBL" id="CAFBMK010000333">
    <property type="protein sequence ID" value="CAB4950157.1"/>
    <property type="molecule type" value="Genomic_DNA"/>
</dbReference>
<proteinExistence type="predicted"/>
<dbReference type="NCBIfam" id="TIGR03718">
    <property type="entry name" value="R_switched_Alx"/>
    <property type="match status" value="1"/>
</dbReference>
<feature type="transmembrane region" description="Helical" evidence="6">
    <location>
        <begin position="222"/>
        <end position="246"/>
    </location>
</feature>
<feature type="transmembrane region" description="Helical" evidence="6">
    <location>
        <begin position="105"/>
        <end position="124"/>
    </location>
</feature>
<reference evidence="7" key="1">
    <citation type="submission" date="2020-05" db="EMBL/GenBank/DDBJ databases">
        <authorList>
            <person name="Chiriac C."/>
            <person name="Salcher M."/>
            <person name="Ghai R."/>
            <person name="Kavagutti S V."/>
        </authorList>
    </citation>
    <scope>NUCLEOTIDE SEQUENCE</scope>
</reference>
<evidence type="ECO:0000256" key="1">
    <source>
        <dbReference type="ARBA" id="ARBA00004141"/>
    </source>
</evidence>
<feature type="transmembrane region" description="Helical" evidence="6">
    <location>
        <begin position="131"/>
        <end position="153"/>
    </location>
</feature>
<accession>A0A6J7K4E1</accession>
<keyword evidence="2 6" id="KW-0812">Transmembrane</keyword>
<evidence type="ECO:0000313" key="7">
    <source>
        <dbReference type="EMBL" id="CAB4950157.1"/>
    </source>
</evidence>
<feature type="transmembrane region" description="Helical" evidence="6">
    <location>
        <begin position="159"/>
        <end position="177"/>
    </location>
</feature>
<keyword evidence="3 6" id="KW-1133">Transmembrane helix</keyword>